<dbReference type="GO" id="GO:0005886">
    <property type="term" value="C:plasma membrane"/>
    <property type="evidence" value="ECO:0007669"/>
    <property type="project" value="TreeGrafter"/>
</dbReference>
<accession>A0A1I7WEX4</accession>
<dbReference type="GO" id="GO:0008381">
    <property type="term" value="F:mechanosensitive monoatomic ion channel activity"/>
    <property type="evidence" value="ECO:0007669"/>
    <property type="project" value="InterPro"/>
</dbReference>
<dbReference type="PANTHER" id="PTHR13167">
    <property type="entry name" value="PIEZO-TYPE MECHANOSENSITIVE ION CHANNEL COMPONENT"/>
    <property type="match status" value="1"/>
</dbReference>
<feature type="domain" description="Piezo TM1-24" evidence="2">
    <location>
        <begin position="344"/>
        <end position="456"/>
    </location>
</feature>
<dbReference type="WBParaSite" id="Hba_03516">
    <property type="protein sequence ID" value="Hba_03516"/>
    <property type="gene ID" value="Hba_03516"/>
</dbReference>
<dbReference type="GO" id="GO:0042391">
    <property type="term" value="P:regulation of membrane potential"/>
    <property type="evidence" value="ECO:0007669"/>
    <property type="project" value="TreeGrafter"/>
</dbReference>
<sequence length="544" mass="62354">MIPPVVKAFFYRGFLPLTLFFAAFLRPCFLSLGYVILALISPILPSIQPVLPLPGSIRFYGWGTFLYCFLIASGQLGYQIYETVIHPNEKDYVLRCNSTELKWWRYMGFIRFHGGNGFESTRSILPEILSVFVTLLSTIIVTVLPHRSEELDVVGSVQAVRTHDSRTTIDHFGGTVGSIYIALKRFSNFAIIVVSAIVGCVQPSVLNSTYFLAFLFVASWWSLYRYSTIFLWFKWCGQWMEVGTILVTTTKALQFMKRWAEISNFRSNIVFCLIMGEKIGTVRILASGQNETTAAQGVVAIISFFLHHAYTFSLLSMMVLFLIFTTSIFYKIYIIIYFSSFSYCVYLEQWKIEMFYNSLSEHERSRRIQSYGTFSDASRRLPADISSSYGSHKGREEYPATIAVRWLSHQVAKYWIVFVALVLLFVACQPHPVLYTIGFFCIWSLLILYFKASFSYSKLDVWSRWTKLDRKWNDDIGLINYSNVGESGTLFVRLLTPISLFVVTMLQLKFFHEPWSDMVQPVRIETELEVAPGPSTVGGVLIGF</sequence>
<evidence type="ECO:0000313" key="4">
    <source>
        <dbReference type="WBParaSite" id="Hba_03516"/>
    </source>
</evidence>
<feature type="transmembrane region" description="Helical" evidence="1">
    <location>
        <begin position="328"/>
        <end position="347"/>
    </location>
</feature>
<dbReference type="GO" id="GO:0050982">
    <property type="term" value="P:detection of mechanical stimulus"/>
    <property type="evidence" value="ECO:0007669"/>
    <property type="project" value="TreeGrafter"/>
</dbReference>
<proteinExistence type="predicted"/>
<organism evidence="3 4">
    <name type="scientific">Heterorhabditis bacteriophora</name>
    <name type="common">Entomopathogenic nematode worm</name>
    <dbReference type="NCBI Taxonomy" id="37862"/>
    <lineage>
        <taxon>Eukaryota</taxon>
        <taxon>Metazoa</taxon>
        <taxon>Ecdysozoa</taxon>
        <taxon>Nematoda</taxon>
        <taxon>Chromadorea</taxon>
        <taxon>Rhabditida</taxon>
        <taxon>Rhabditina</taxon>
        <taxon>Rhabditomorpha</taxon>
        <taxon>Strongyloidea</taxon>
        <taxon>Heterorhabditidae</taxon>
        <taxon>Heterorhabditis</taxon>
    </lineage>
</organism>
<feature type="transmembrane region" description="Helical" evidence="1">
    <location>
        <begin position="59"/>
        <end position="81"/>
    </location>
</feature>
<protein>
    <submittedName>
        <fullName evidence="4">Piezo-type mechanosensitive ion channel component</fullName>
    </submittedName>
</protein>
<feature type="transmembrane region" description="Helical" evidence="1">
    <location>
        <begin position="20"/>
        <end position="47"/>
    </location>
</feature>
<dbReference type="InterPro" id="IPR027272">
    <property type="entry name" value="Piezo"/>
</dbReference>
<dbReference type="GO" id="GO:0005261">
    <property type="term" value="F:monoatomic cation channel activity"/>
    <property type="evidence" value="ECO:0007669"/>
    <property type="project" value="TreeGrafter"/>
</dbReference>
<keyword evidence="1" id="KW-1133">Transmembrane helix</keyword>
<dbReference type="Pfam" id="PF24871">
    <property type="entry name" value="Piezo_TM1-24"/>
    <property type="match status" value="3"/>
</dbReference>
<evidence type="ECO:0000313" key="3">
    <source>
        <dbReference type="Proteomes" id="UP000095283"/>
    </source>
</evidence>
<dbReference type="Proteomes" id="UP000095283">
    <property type="component" value="Unplaced"/>
</dbReference>
<name>A0A1I7WEX4_HETBA</name>
<feature type="transmembrane region" description="Helical" evidence="1">
    <location>
        <begin position="186"/>
        <end position="205"/>
    </location>
</feature>
<feature type="domain" description="Piezo TM1-24" evidence="2">
    <location>
        <begin position="26"/>
        <end position="226"/>
    </location>
</feature>
<dbReference type="InterPro" id="IPR056769">
    <property type="entry name" value="Piezo_TM1-24"/>
</dbReference>
<keyword evidence="1" id="KW-0812">Transmembrane</keyword>
<evidence type="ECO:0000259" key="2">
    <source>
        <dbReference type="Pfam" id="PF24871"/>
    </source>
</evidence>
<feature type="transmembrane region" description="Helical" evidence="1">
    <location>
        <begin position="411"/>
        <end position="427"/>
    </location>
</feature>
<feature type="transmembrane region" description="Helical" evidence="1">
    <location>
        <begin position="433"/>
        <end position="450"/>
    </location>
</feature>
<dbReference type="PANTHER" id="PTHR13167:SF25">
    <property type="entry name" value="PIEZO-TYPE MECHANOSENSITIVE ION CHANNEL COMPONENT"/>
    <property type="match status" value="1"/>
</dbReference>
<evidence type="ECO:0000256" key="1">
    <source>
        <dbReference type="SAM" id="Phobius"/>
    </source>
</evidence>
<feature type="transmembrane region" description="Helical" evidence="1">
    <location>
        <begin position="298"/>
        <end position="322"/>
    </location>
</feature>
<keyword evidence="3" id="KW-1185">Reference proteome</keyword>
<reference evidence="4" key="1">
    <citation type="submission" date="2016-11" db="UniProtKB">
        <authorList>
            <consortium name="WormBaseParasite"/>
        </authorList>
    </citation>
    <scope>IDENTIFICATION</scope>
</reference>
<feature type="transmembrane region" description="Helical" evidence="1">
    <location>
        <begin position="211"/>
        <end position="233"/>
    </location>
</feature>
<dbReference type="GO" id="GO:0071260">
    <property type="term" value="P:cellular response to mechanical stimulus"/>
    <property type="evidence" value="ECO:0007669"/>
    <property type="project" value="TreeGrafter"/>
</dbReference>
<dbReference type="AlphaFoldDB" id="A0A1I7WEX4"/>
<feature type="domain" description="Piezo TM1-24" evidence="2">
    <location>
        <begin position="461"/>
        <end position="516"/>
    </location>
</feature>
<keyword evidence="1" id="KW-0472">Membrane</keyword>